<accession>A0A9P5RQT3</accession>
<reference evidence="2" key="1">
    <citation type="journal article" date="2020" name="Fungal Divers.">
        <title>Resolving the Mortierellaceae phylogeny through synthesis of multi-gene phylogenetics and phylogenomics.</title>
        <authorList>
            <person name="Vandepol N."/>
            <person name="Liber J."/>
            <person name="Desiro A."/>
            <person name="Na H."/>
            <person name="Kennedy M."/>
            <person name="Barry K."/>
            <person name="Grigoriev I.V."/>
            <person name="Miller A.N."/>
            <person name="O'Donnell K."/>
            <person name="Stajich J.E."/>
            <person name="Bonito G."/>
        </authorList>
    </citation>
    <scope>NUCLEOTIDE SEQUENCE</scope>
    <source>
        <strain evidence="2">NRRL 6426</strain>
    </source>
</reference>
<feature type="compositionally biased region" description="Low complexity" evidence="1">
    <location>
        <begin position="406"/>
        <end position="428"/>
    </location>
</feature>
<feature type="compositionally biased region" description="Low complexity" evidence="1">
    <location>
        <begin position="263"/>
        <end position="277"/>
    </location>
</feature>
<feature type="compositionally biased region" description="Low complexity" evidence="1">
    <location>
        <begin position="24"/>
        <end position="42"/>
    </location>
</feature>
<dbReference type="AlphaFoldDB" id="A0A9P5RQT3"/>
<feature type="compositionally biased region" description="Basic residues" evidence="1">
    <location>
        <begin position="278"/>
        <end position="303"/>
    </location>
</feature>
<organism evidence="2 3">
    <name type="scientific">Linnemannia schmuckeri</name>
    <dbReference type="NCBI Taxonomy" id="64567"/>
    <lineage>
        <taxon>Eukaryota</taxon>
        <taxon>Fungi</taxon>
        <taxon>Fungi incertae sedis</taxon>
        <taxon>Mucoromycota</taxon>
        <taxon>Mortierellomycotina</taxon>
        <taxon>Mortierellomycetes</taxon>
        <taxon>Mortierellales</taxon>
        <taxon>Mortierellaceae</taxon>
        <taxon>Linnemannia</taxon>
    </lineage>
</organism>
<protein>
    <submittedName>
        <fullName evidence="2">Uncharacterized protein</fullName>
    </submittedName>
</protein>
<feature type="region of interest" description="Disordered" evidence="1">
    <location>
        <begin position="1"/>
        <end position="56"/>
    </location>
</feature>
<proteinExistence type="predicted"/>
<evidence type="ECO:0000313" key="2">
    <source>
        <dbReference type="EMBL" id="KAF9142104.1"/>
    </source>
</evidence>
<feature type="region of interest" description="Disordered" evidence="1">
    <location>
        <begin position="404"/>
        <end position="463"/>
    </location>
</feature>
<comment type="caution">
    <text evidence="2">The sequence shown here is derived from an EMBL/GenBank/DDBJ whole genome shotgun (WGS) entry which is preliminary data.</text>
</comment>
<dbReference type="Proteomes" id="UP000748756">
    <property type="component" value="Unassembled WGS sequence"/>
</dbReference>
<gene>
    <name evidence="2" type="ORF">BG015_001049</name>
</gene>
<sequence length="463" mass="48283">MPFPNVTSHRRMPHLPNTPKTPSTTQLPAAAGAATAVQQDQQQPDHDLTALPGRELDNGSSILRLTASTTTTAAGSSSQRLLQDSQSDYTALPASSSSSSVSTLSGGGGRGAIKDNDMAGGLVDQDRHHNGMASPLGAMSLSPGSASASTSPSLTTHDSKMIKTALYDAFGVLYHPSAHTKHSLSTTAAALRSGDVTPLMGLSPKASPLLRPQYLGTSAPITPLELSEEASAAGYFGLHLPTSSAASTSAAITGTLTAAAGGGSNSATAAGAGPSSPHHGHGHHHHYHHQHHHHHHPHRHTHTSSHLSATYTNNEDHQDGSSTGRGYRSPLSRSRRTSVDLTLDPTEHPVLSSLQILSITHPHPPEHYHPHLGHDLGHDRVPITMDSPAPAPVEHNASLMKLTLPTTSSSTTSTSTATTTTTTTTSATPLQHRTEQPPHPSSPFPMDRGDRDSISGFGQQGLV</sequence>
<dbReference type="OrthoDB" id="2433577at2759"/>
<feature type="compositionally biased region" description="Low complexity" evidence="1">
    <location>
        <begin position="70"/>
        <end position="88"/>
    </location>
</feature>
<feature type="compositionally biased region" description="Low complexity" evidence="1">
    <location>
        <begin position="95"/>
        <end position="104"/>
    </location>
</feature>
<name>A0A9P5RQT3_9FUNG</name>
<feature type="region of interest" description="Disordered" evidence="1">
    <location>
        <begin position="70"/>
        <end position="155"/>
    </location>
</feature>
<feature type="compositionally biased region" description="Low complexity" evidence="1">
    <location>
        <begin position="136"/>
        <end position="155"/>
    </location>
</feature>
<evidence type="ECO:0000313" key="3">
    <source>
        <dbReference type="Proteomes" id="UP000748756"/>
    </source>
</evidence>
<keyword evidence="3" id="KW-1185">Reference proteome</keyword>
<evidence type="ECO:0000256" key="1">
    <source>
        <dbReference type="SAM" id="MobiDB-lite"/>
    </source>
</evidence>
<dbReference type="EMBL" id="JAAAUQ010001182">
    <property type="protein sequence ID" value="KAF9142104.1"/>
    <property type="molecule type" value="Genomic_DNA"/>
</dbReference>
<feature type="region of interest" description="Disordered" evidence="1">
    <location>
        <begin position="263"/>
        <end position="346"/>
    </location>
</feature>